<dbReference type="EMBL" id="VIWV01000001">
    <property type="protein sequence ID" value="TWF89225.1"/>
    <property type="molecule type" value="Genomic_DNA"/>
</dbReference>
<name>A0A561TQ43_9ACTN</name>
<evidence type="ECO:0000313" key="1">
    <source>
        <dbReference type="EMBL" id="TWF89225.1"/>
    </source>
</evidence>
<protein>
    <submittedName>
        <fullName evidence="1">Uncharacterized protein</fullName>
    </submittedName>
</protein>
<dbReference type="Proteomes" id="UP000316603">
    <property type="component" value="Unassembled WGS sequence"/>
</dbReference>
<sequence>MVLERGISFVDATTSPRSEKPRVWISSGLAAPPYASTLSCHPRHALLYEDNAVVAREPWVLPSASELDTIVNGVSAAPGCCVAVLSLSSDLYDEFDAARSMAEMLSDWDEVNRYVSGQPLQRAIECATEHAESGSSQIWQMGIRVNPPGLPNVTVDNKTGRLVGLHCDNWFGAQMKARDGSPNRIAMNLGNGDRYFTYINLPLSRIWQLGNDATDLSVARLTGDLLVRFAERMPAYPVVRLRISPGEAYIAPTDNLIHDGSTQAGYEWDIYFTVVGRFGIPMQRPGQAVGETR</sequence>
<proteinExistence type="predicted"/>
<keyword evidence="2" id="KW-1185">Reference proteome</keyword>
<dbReference type="AlphaFoldDB" id="A0A561TQ43"/>
<evidence type="ECO:0000313" key="2">
    <source>
        <dbReference type="Proteomes" id="UP000316603"/>
    </source>
</evidence>
<accession>A0A561TQ43</accession>
<organism evidence="1 2">
    <name type="scientific">Streptomyces capillispiralis</name>
    <dbReference type="NCBI Taxonomy" id="68182"/>
    <lineage>
        <taxon>Bacteria</taxon>
        <taxon>Bacillati</taxon>
        <taxon>Actinomycetota</taxon>
        <taxon>Actinomycetes</taxon>
        <taxon>Kitasatosporales</taxon>
        <taxon>Streptomycetaceae</taxon>
        <taxon>Streptomyces</taxon>
    </lineage>
</organism>
<reference evidence="1 2" key="1">
    <citation type="submission" date="2019-06" db="EMBL/GenBank/DDBJ databases">
        <title>Sequencing the genomes of 1000 actinobacteria strains.</title>
        <authorList>
            <person name="Klenk H.-P."/>
        </authorList>
    </citation>
    <scope>NUCLEOTIDE SEQUENCE [LARGE SCALE GENOMIC DNA]</scope>
    <source>
        <strain evidence="1 2">DSM 41695</strain>
    </source>
</reference>
<gene>
    <name evidence="1" type="ORF">FHX78_116267</name>
</gene>
<comment type="caution">
    <text evidence="1">The sequence shown here is derived from an EMBL/GenBank/DDBJ whole genome shotgun (WGS) entry which is preliminary data.</text>
</comment>